<keyword evidence="9" id="KW-0963">Cytoplasm</keyword>
<dbReference type="InterPro" id="IPR045864">
    <property type="entry name" value="aa-tRNA-synth_II/BPL/LPL"/>
</dbReference>
<dbReference type="InterPro" id="IPR004365">
    <property type="entry name" value="NA-bd_OB_tRNA"/>
</dbReference>
<dbReference type="HAMAP" id="MF_00252">
    <property type="entry name" value="Lys_tRNA_synth_class2"/>
    <property type="match status" value="1"/>
</dbReference>
<evidence type="ECO:0000256" key="9">
    <source>
        <dbReference type="HAMAP-Rule" id="MF_00252"/>
    </source>
</evidence>
<dbReference type="PATRIC" id="fig|669502.6.peg.14"/>
<comment type="subcellular location">
    <subcellularLocation>
        <location evidence="9">Cytoplasm</location>
    </subcellularLocation>
</comment>
<evidence type="ECO:0000313" key="13">
    <source>
        <dbReference type="Proteomes" id="UP000015216"/>
    </source>
</evidence>
<dbReference type="GO" id="GO:0000287">
    <property type="term" value="F:magnesium ion binding"/>
    <property type="evidence" value="ECO:0007669"/>
    <property type="project" value="UniProtKB-UniRule"/>
</dbReference>
<dbReference type="PANTHER" id="PTHR42918:SF15">
    <property type="entry name" value="LYSINE--TRNA LIGASE, CHLOROPLASTIC_MITOCHONDRIAL"/>
    <property type="match status" value="1"/>
</dbReference>
<protein>
    <recommendedName>
        <fullName evidence="9">Lysine--tRNA ligase</fullName>
        <ecNumber evidence="9">6.1.1.6</ecNumber>
    </recommendedName>
    <alternativeName>
        <fullName evidence="9">Lysyl-tRNA synthetase</fullName>
        <shortName evidence="9">LysRS</shortName>
    </alternativeName>
</protein>
<dbReference type="EC" id="6.1.1.6" evidence="9"/>
<dbReference type="GeneID" id="301552878"/>
<keyword evidence="3 9" id="KW-0479">Metal-binding</keyword>
<evidence type="ECO:0000256" key="8">
    <source>
        <dbReference type="ARBA" id="ARBA00048573"/>
    </source>
</evidence>
<dbReference type="KEGG" id="ssdc:SSDC_00075"/>
<dbReference type="eggNOG" id="COG1190">
    <property type="taxonomic scope" value="Bacteria"/>
</dbReference>
<dbReference type="Proteomes" id="UP000015216">
    <property type="component" value="Chromosome"/>
</dbReference>
<dbReference type="SUPFAM" id="SSF50249">
    <property type="entry name" value="Nucleic acid-binding proteins"/>
    <property type="match status" value="1"/>
</dbReference>
<dbReference type="InterPro" id="IPR018149">
    <property type="entry name" value="Lys-tRNA-synth_II_C"/>
</dbReference>
<dbReference type="PROSITE" id="PS50862">
    <property type="entry name" value="AA_TRNA_LIGASE_II"/>
    <property type="match status" value="1"/>
</dbReference>
<comment type="catalytic activity">
    <reaction evidence="8 9 10">
        <text>tRNA(Lys) + L-lysine + ATP = L-lysyl-tRNA(Lys) + AMP + diphosphate</text>
        <dbReference type="Rhea" id="RHEA:20792"/>
        <dbReference type="Rhea" id="RHEA-COMP:9696"/>
        <dbReference type="Rhea" id="RHEA-COMP:9697"/>
        <dbReference type="ChEBI" id="CHEBI:30616"/>
        <dbReference type="ChEBI" id="CHEBI:32551"/>
        <dbReference type="ChEBI" id="CHEBI:33019"/>
        <dbReference type="ChEBI" id="CHEBI:78442"/>
        <dbReference type="ChEBI" id="CHEBI:78529"/>
        <dbReference type="ChEBI" id="CHEBI:456215"/>
        <dbReference type="EC" id="6.1.1.6"/>
    </reaction>
</comment>
<evidence type="ECO:0000256" key="2">
    <source>
        <dbReference type="ARBA" id="ARBA00022598"/>
    </source>
</evidence>
<keyword evidence="9 10" id="KW-0460">Magnesium</keyword>
<evidence type="ECO:0000256" key="7">
    <source>
        <dbReference type="ARBA" id="ARBA00023146"/>
    </source>
</evidence>
<evidence type="ECO:0000256" key="6">
    <source>
        <dbReference type="ARBA" id="ARBA00022917"/>
    </source>
</evidence>
<dbReference type="Gene3D" id="2.40.50.140">
    <property type="entry name" value="Nucleic acid-binding proteins"/>
    <property type="match status" value="1"/>
</dbReference>
<feature type="domain" description="Aminoacyl-transfer RNA synthetases class-II family profile" evidence="11">
    <location>
        <begin position="176"/>
        <end position="498"/>
    </location>
</feature>
<evidence type="ECO:0000256" key="3">
    <source>
        <dbReference type="ARBA" id="ARBA00022723"/>
    </source>
</evidence>
<dbReference type="GO" id="GO:0006430">
    <property type="term" value="P:lysyl-tRNA aminoacylation"/>
    <property type="evidence" value="ECO:0007669"/>
    <property type="project" value="UniProtKB-UniRule"/>
</dbReference>
<dbReference type="STRING" id="669502.SSDC_00075"/>
<dbReference type="CDD" id="cd04322">
    <property type="entry name" value="LysRS_N"/>
    <property type="match status" value="1"/>
</dbReference>
<dbReference type="Gene3D" id="3.30.930.10">
    <property type="entry name" value="Bira Bifunctional Protein, Domain 2"/>
    <property type="match status" value="1"/>
</dbReference>
<evidence type="ECO:0000256" key="4">
    <source>
        <dbReference type="ARBA" id="ARBA00022741"/>
    </source>
</evidence>
<evidence type="ECO:0000256" key="1">
    <source>
        <dbReference type="ARBA" id="ARBA00008226"/>
    </source>
</evidence>
<dbReference type="InterPro" id="IPR004364">
    <property type="entry name" value="Aa-tRNA-synt_II"/>
</dbReference>
<comment type="similarity">
    <text evidence="1 9">Belongs to the class-II aminoacyl-tRNA synthetase family.</text>
</comment>
<dbReference type="Pfam" id="PF00152">
    <property type="entry name" value="tRNA-synt_2"/>
    <property type="match status" value="1"/>
</dbReference>
<feature type="binding site" evidence="9">
    <location>
        <position position="420"/>
    </location>
    <ligand>
        <name>Mg(2+)</name>
        <dbReference type="ChEBI" id="CHEBI:18420"/>
        <label>2</label>
    </ligand>
</feature>
<dbReference type="CDD" id="cd00775">
    <property type="entry name" value="LysRS_core"/>
    <property type="match status" value="1"/>
</dbReference>
<comment type="cofactor">
    <cofactor evidence="9 10">
        <name>Mg(2+)</name>
        <dbReference type="ChEBI" id="CHEBI:18420"/>
    </cofactor>
    <text evidence="9 10">Binds 3 Mg(2+) ions per subunit.</text>
</comment>
<keyword evidence="5 9" id="KW-0067">ATP-binding</keyword>
<keyword evidence="6 9" id="KW-0648">Protein biosynthesis</keyword>
<dbReference type="GO" id="GO:0004824">
    <property type="term" value="F:lysine-tRNA ligase activity"/>
    <property type="evidence" value="ECO:0007669"/>
    <property type="project" value="UniProtKB-UniRule"/>
</dbReference>
<dbReference type="NCBIfam" id="TIGR00499">
    <property type="entry name" value="lysS_bact"/>
    <property type="match status" value="1"/>
</dbReference>
<dbReference type="SUPFAM" id="SSF55681">
    <property type="entry name" value="Class II aaRS and biotin synthetases"/>
    <property type="match status" value="1"/>
</dbReference>
<dbReference type="InterPro" id="IPR006195">
    <property type="entry name" value="aa-tRNA-synth_II"/>
</dbReference>
<dbReference type="NCBIfam" id="NF001756">
    <property type="entry name" value="PRK00484.1"/>
    <property type="match status" value="1"/>
</dbReference>
<feature type="binding site" evidence="9">
    <location>
        <position position="420"/>
    </location>
    <ligand>
        <name>Mg(2+)</name>
        <dbReference type="ChEBI" id="CHEBI:18420"/>
        <label>1</label>
    </ligand>
</feature>
<dbReference type="InterPro" id="IPR002313">
    <property type="entry name" value="Lys-tRNA-ligase_II"/>
</dbReference>
<dbReference type="GO" id="GO:0005524">
    <property type="term" value="F:ATP binding"/>
    <property type="evidence" value="ECO:0007669"/>
    <property type="project" value="UniProtKB-UniRule"/>
</dbReference>
<sequence>MDENTIISERRNKLNLLRKKGFAFPNDFYPIHNANDLHIHYDNTENFILKQKSIFTIVAGRIMLKRVMGKISFIMLQDTSGPDSNGKIQLYISNEIIGKNLYTDFKNYDIGDIIGAKGTLFKTNTGELSIKVSSLKLITKSLRPLPNKFQKLSNQEIKYRHRYIDLIINENTRKVFKKRTQIISSIRHFMEKNDFMEVETPILHNKPGGAIAKPFITHHNSLNMKMFLRIAPELYLKRLIIGGFNKIFEINKNFRNEGISPRHNPEFTMIEFYAAYTNYIWLMKFTEKMIKKIIMDCIGTTKIDYQGRLLDFSKSFEKLTIIEAIKKYTPQYNEIDLQNKLFLKSELKKINPKFNQKKILNNLKKDILQLMLFEETTETKLWNPTYITNYPTEISPLARKSNIENNNITERFELFIIGNEIANGFSELNDPEEQSVRFKNQIDLKNEINGELSSYYDTDYIHALEYGMPPASGCGIGVDRLIMLLTNSKNIRDVILFPHLRNEN</sequence>
<name>S5R7Y7_9PROT</name>
<evidence type="ECO:0000256" key="10">
    <source>
        <dbReference type="RuleBase" id="RU000336"/>
    </source>
</evidence>
<dbReference type="AlphaFoldDB" id="S5R7Y7"/>
<feature type="binding site" evidence="9">
    <location>
        <position position="413"/>
    </location>
    <ligand>
        <name>Mg(2+)</name>
        <dbReference type="ChEBI" id="CHEBI:18420"/>
        <label>1</label>
    </ligand>
</feature>
<dbReference type="EMBL" id="CP003468">
    <property type="protein sequence ID" value="AGS06710.1"/>
    <property type="molecule type" value="Genomic_DNA"/>
</dbReference>
<dbReference type="PANTHER" id="PTHR42918">
    <property type="entry name" value="LYSYL-TRNA SYNTHETASE"/>
    <property type="match status" value="1"/>
</dbReference>
<dbReference type="InterPro" id="IPR044136">
    <property type="entry name" value="Lys-tRNA-ligase_II_N"/>
</dbReference>
<keyword evidence="7 9" id="KW-0030">Aminoacyl-tRNA synthetase</keyword>
<dbReference type="InterPro" id="IPR012340">
    <property type="entry name" value="NA-bd_OB-fold"/>
</dbReference>
<accession>S5R7Y7</accession>
<keyword evidence="2 9" id="KW-0436">Ligase</keyword>
<evidence type="ECO:0000313" key="12">
    <source>
        <dbReference type="EMBL" id="AGS06710.1"/>
    </source>
</evidence>
<evidence type="ECO:0000256" key="5">
    <source>
        <dbReference type="ARBA" id="ARBA00022840"/>
    </source>
</evidence>
<dbReference type="GO" id="GO:0005829">
    <property type="term" value="C:cytosol"/>
    <property type="evidence" value="ECO:0007669"/>
    <property type="project" value="TreeGrafter"/>
</dbReference>
<dbReference type="HOGENOM" id="CLU_008255_6_0_4"/>
<evidence type="ECO:0000259" key="11">
    <source>
        <dbReference type="PROSITE" id="PS50862"/>
    </source>
</evidence>
<dbReference type="RefSeq" id="WP_020915285.1">
    <property type="nucleotide sequence ID" value="NC_021885.1"/>
</dbReference>
<dbReference type="GO" id="GO:0000049">
    <property type="term" value="F:tRNA binding"/>
    <property type="evidence" value="ECO:0007669"/>
    <property type="project" value="TreeGrafter"/>
</dbReference>
<organism evidence="12 13">
    <name type="scientific">Candidatus Profftella armatura</name>
    <dbReference type="NCBI Taxonomy" id="669502"/>
    <lineage>
        <taxon>Bacteria</taxon>
        <taxon>Pseudomonadati</taxon>
        <taxon>Pseudomonadota</taxon>
        <taxon>Betaproteobacteria</taxon>
        <taxon>Candidatus Profftella</taxon>
    </lineage>
</organism>
<comment type="subunit">
    <text evidence="9">Homodimer.</text>
</comment>
<reference evidence="12 13" key="1">
    <citation type="journal article" date="2013" name="Curr. Biol.">
        <title>Defensive bacteriome symbiont with a drastically reduced genome.</title>
        <authorList>
            <person name="Nakabachi A."/>
            <person name="Ueoka R."/>
            <person name="Oshima K."/>
            <person name="Teta R."/>
            <person name="Mangoni A."/>
            <person name="Gurgui M."/>
            <person name="Oldham N.J."/>
            <person name="van Echten-Deckert G."/>
            <person name="Okamura K."/>
            <person name="Yamamoto K."/>
            <person name="Inoue H."/>
            <person name="Ohkuma M."/>
            <person name="Hongoh Y."/>
            <person name="Miyagishima S.Y."/>
            <person name="Hattori M."/>
            <person name="Piel J."/>
            <person name="Fukatsu T."/>
        </authorList>
    </citation>
    <scope>NUCLEOTIDE SEQUENCE [LARGE SCALE GENOMIC DNA]</scope>
    <source>
        <strain evidence="12 13">DC</strain>
    </source>
</reference>
<dbReference type="Pfam" id="PF01336">
    <property type="entry name" value="tRNA_anti-codon"/>
    <property type="match status" value="1"/>
</dbReference>
<dbReference type="FunFam" id="2.40.50.140:FF:000024">
    <property type="entry name" value="Lysine--tRNA ligase"/>
    <property type="match status" value="1"/>
</dbReference>
<gene>
    <name evidence="9 12" type="primary">lysS</name>
    <name evidence="12" type="ORF">SSDC_00075</name>
</gene>
<keyword evidence="4 9" id="KW-0547">Nucleotide-binding</keyword>
<dbReference type="PRINTS" id="PR00982">
    <property type="entry name" value="TRNASYNTHLYS"/>
</dbReference>
<proteinExistence type="inferred from homology"/>
<keyword evidence="13" id="KW-1185">Reference proteome</keyword>
<dbReference type="OrthoDB" id="9802326at2"/>